<accession>A0A366LQG7</accession>
<reference evidence="5 6" key="1">
    <citation type="submission" date="2018-06" db="EMBL/GenBank/DDBJ databases">
        <title>Sphaerisporangium craniellae sp. nov., isolated from a marine sponge in the South China Sea.</title>
        <authorList>
            <person name="Li L."/>
        </authorList>
    </citation>
    <scope>NUCLEOTIDE SEQUENCE [LARGE SCALE GENOMIC DNA]</scope>
    <source>
        <strain evidence="5 6">LHW63015</strain>
    </source>
</reference>
<dbReference type="InterPro" id="IPR015210">
    <property type="entry name" value="NaeI"/>
</dbReference>
<dbReference type="Pfam" id="PF09126">
    <property type="entry name" value="NaeI"/>
    <property type="match status" value="1"/>
</dbReference>
<dbReference type="SUPFAM" id="SSF52980">
    <property type="entry name" value="Restriction endonuclease-like"/>
    <property type="match status" value="1"/>
</dbReference>
<dbReference type="Gene3D" id="1.10.10.10">
    <property type="entry name" value="Winged helix-like DNA-binding domain superfamily/Winged helix DNA-binding domain"/>
    <property type="match status" value="1"/>
</dbReference>
<dbReference type="EMBL" id="QMEY01000018">
    <property type="protein sequence ID" value="RBQ16128.1"/>
    <property type="molecule type" value="Genomic_DNA"/>
</dbReference>
<evidence type="ECO:0000313" key="5">
    <source>
        <dbReference type="EMBL" id="RBQ16128.1"/>
    </source>
</evidence>
<feature type="domain" description="Type II restriction enzyme NaeI" evidence="4">
    <location>
        <begin position="49"/>
        <end position="331"/>
    </location>
</feature>
<dbReference type="CDD" id="cd22338">
    <property type="entry name" value="NaeI-like"/>
    <property type="match status" value="1"/>
</dbReference>
<protein>
    <submittedName>
        <fullName evidence="5">Restriction endonuclease</fullName>
    </submittedName>
</protein>
<dbReference type="InterPro" id="IPR036388">
    <property type="entry name" value="WH-like_DNA-bd_sf"/>
</dbReference>
<keyword evidence="3" id="KW-0378">Hydrolase</keyword>
<proteinExistence type="predicted"/>
<evidence type="ECO:0000313" key="6">
    <source>
        <dbReference type="Proteomes" id="UP000253303"/>
    </source>
</evidence>
<dbReference type="AlphaFoldDB" id="A0A366LQG7"/>
<evidence type="ECO:0000259" key="4">
    <source>
        <dbReference type="Pfam" id="PF09126"/>
    </source>
</evidence>
<dbReference type="Gene3D" id="3.40.600.10">
    <property type="entry name" value="DNA mismatch repair MutH/Restriction endonuclease, type II"/>
    <property type="match status" value="1"/>
</dbReference>
<keyword evidence="2 5" id="KW-0255">Endonuclease</keyword>
<comment type="caution">
    <text evidence="5">The sequence shown here is derived from an EMBL/GenBank/DDBJ whole genome shotgun (WGS) entry which is preliminary data.</text>
</comment>
<keyword evidence="1" id="KW-0540">Nuclease</keyword>
<dbReference type="OrthoDB" id="9179812at2"/>
<name>A0A366LQG7_9ACTN</name>
<dbReference type="GO" id="GO:0009307">
    <property type="term" value="P:DNA restriction-modification system"/>
    <property type="evidence" value="ECO:0007669"/>
    <property type="project" value="InterPro"/>
</dbReference>
<dbReference type="GO" id="GO:0009036">
    <property type="term" value="F:type II site-specific deoxyribonuclease activity"/>
    <property type="evidence" value="ECO:0007669"/>
    <property type="project" value="InterPro"/>
</dbReference>
<organism evidence="5 6">
    <name type="scientific">Spongiactinospora rosea</name>
    <dbReference type="NCBI Taxonomy" id="2248750"/>
    <lineage>
        <taxon>Bacteria</taxon>
        <taxon>Bacillati</taxon>
        <taxon>Actinomycetota</taxon>
        <taxon>Actinomycetes</taxon>
        <taxon>Streptosporangiales</taxon>
        <taxon>Streptosporangiaceae</taxon>
        <taxon>Spongiactinospora</taxon>
    </lineage>
</organism>
<dbReference type="InterPro" id="IPR037057">
    <property type="entry name" value="DNA_rep_MutH/T2_RE_sf"/>
</dbReference>
<evidence type="ECO:0000256" key="2">
    <source>
        <dbReference type="ARBA" id="ARBA00022759"/>
    </source>
</evidence>
<dbReference type="InterPro" id="IPR011335">
    <property type="entry name" value="Restrct_endonuc-II-like"/>
</dbReference>
<gene>
    <name evidence="5" type="ORF">DP939_31380</name>
</gene>
<keyword evidence="6" id="KW-1185">Reference proteome</keyword>
<evidence type="ECO:0000256" key="3">
    <source>
        <dbReference type="ARBA" id="ARBA00022801"/>
    </source>
</evidence>
<dbReference type="Proteomes" id="UP000253303">
    <property type="component" value="Unassembled WGS sequence"/>
</dbReference>
<sequence length="341" mass="37816">MTHSAQRSSPRLNHSPHPLCTHNLLSAELIASGSLENRYLHDVDAELEAVAAHLLALDCSGRRMGGAIRRTFDMLLDGQHTGRFRWEQLHKTEKTHCGTLVEINLQREFDFADGEILDYSIANAEVDCKFSQKLAEWMIPPEAVGGLVLGLWANDFAGKWSAGLVRTTAENLNSGKNRDAKRTLSQRGRSAIRWLFKDAPLQANILLHLPPQDIDAIFRSAAGQKRVNELFRRLQGRPISRNVVATVAMQEDYMKRVRGNGGARTTLRDEGIVIFGQYQRHSEIALALGLPPIGPGESMSVRLARRRPHHEGAASAAIDGERWVVAGSSDPPERAPLLPRI</sequence>
<dbReference type="GO" id="GO:0003677">
    <property type="term" value="F:DNA binding"/>
    <property type="evidence" value="ECO:0007669"/>
    <property type="project" value="InterPro"/>
</dbReference>
<evidence type="ECO:0000256" key="1">
    <source>
        <dbReference type="ARBA" id="ARBA00022722"/>
    </source>
</evidence>